<protein>
    <recommendedName>
        <fullName evidence="10">Protein kinase domain-containing protein</fullName>
    </recommendedName>
</protein>
<dbReference type="Gene3D" id="3.30.200.20">
    <property type="entry name" value="Phosphorylase Kinase, domain 1"/>
    <property type="match status" value="1"/>
</dbReference>
<dbReference type="PROSITE" id="PS50011">
    <property type="entry name" value="PROTEIN_KINASE_DOM"/>
    <property type="match status" value="1"/>
</dbReference>
<gene>
    <name evidence="11" type="ORF">RchiOBHm_Chr2g0143231</name>
</gene>
<feature type="compositionally biased region" description="Pro residues" evidence="7">
    <location>
        <begin position="188"/>
        <end position="201"/>
    </location>
</feature>
<dbReference type="PANTHER" id="PTHR47989">
    <property type="entry name" value="OS01G0750732 PROTEIN"/>
    <property type="match status" value="1"/>
</dbReference>
<dbReference type="OMA" id="WGACVKE"/>
<evidence type="ECO:0000313" key="12">
    <source>
        <dbReference type="Proteomes" id="UP000238479"/>
    </source>
</evidence>
<dbReference type="InterPro" id="IPR001245">
    <property type="entry name" value="Ser-Thr/Tyr_kinase_cat_dom"/>
</dbReference>
<dbReference type="InterPro" id="IPR000719">
    <property type="entry name" value="Prot_kinase_dom"/>
</dbReference>
<dbReference type="PANTHER" id="PTHR47989:SF45">
    <property type="entry name" value="OS01G0709500 PROTEIN"/>
    <property type="match status" value="1"/>
</dbReference>
<keyword evidence="12" id="KW-1185">Reference proteome</keyword>
<name>A0A2P6RY20_ROSCH</name>
<proteinExistence type="predicted"/>
<dbReference type="EMBL" id="PDCK01000040">
    <property type="protein sequence ID" value="PRQ51333.1"/>
    <property type="molecule type" value="Genomic_DNA"/>
</dbReference>
<dbReference type="Proteomes" id="UP000238479">
    <property type="component" value="Chromosome 2"/>
</dbReference>
<evidence type="ECO:0000313" key="11">
    <source>
        <dbReference type="EMBL" id="PRQ51333.1"/>
    </source>
</evidence>
<feature type="chain" id="PRO_5015195596" description="Protein kinase domain-containing protein" evidence="9">
    <location>
        <begin position="21"/>
        <end position="864"/>
    </location>
</feature>
<evidence type="ECO:0000256" key="5">
    <source>
        <dbReference type="ARBA" id="ARBA00022840"/>
    </source>
</evidence>
<dbReference type="Gramene" id="PRQ51333">
    <property type="protein sequence ID" value="PRQ51333"/>
    <property type="gene ID" value="RchiOBHm_Chr2g0143231"/>
</dbReference>
<feature type="transmembrane region" description="Helical" evidence="8">
    <location>
        <begin position="378"/>
        <end position="401"/>
    </location>
</feature>
<evidence type="ECO:0000256" key="6">
    <source>
        <dbReference type="PROSITE-ProRule" id="PRU10141"/>
    </source>
</evidence>
<evidence type="ECO:0000256" key="3">
    <source>
        <dbReference type="ARBA" id="ARBA00022741"/>
    </source>
</evidence>
<evidence type="ECO:0000256" key="2">
    <source>
        <dbReference type="ARBA" id="ARBA00022679"/>
    </source>
</evidence>
<feature type="compositionally biased region" description="Basic residues" evidence="7">
    <location>
        <begin position="106"/>
        <end position="118"/>
    </location>
</feature>
<feature type="signal peptide" evidence="9">
    <location>
        <begin position="1"/>
        <end position="20"/>
    </location>
</feature>
<dbReference type="CDD" id="cd14066">
    <property type="entry name" value="STKc_IRAK"/>
    <property type="match status" value="1"/>
</dbReference>
<dbReference type="Pfam" id="PF23180">
    <property type="entry name" value="ALE2_N"/>
    <property type="match status" value="1"/>
</dbReference>
<reference evidence="11 12" key="1">
    <citation type="journal article" date="2018" name="Nat. Genet.">
        <title>The Rosa genome provides new insights in the design of modern roses.</title>
        <authorList>
            <person name="Bendahmane M."/>
        </authorList>
    </citation>
    <scope>NUCLEOTIDE SEQUENCE [LARGE SCALE GENOMIC DNA]</scope>
    <source>
        <strain evidence="12">cv. Old Blush</strain>
    </source>
</reference>
<dbReference type="GO" id="GO:0004674">
    <property type="term" value="F:protein serine/threonine kinase activity"/>
    <property type="evidence" value="ECO:0007669"/>
    <property type="project" value="UniProtKB-KW"/>
</dbReference>
<feature type="region of interest" description="Disordered" evidence="7">
    <location>
        <begin position="181"/>
        <end position="201"/>
    </location>
</feature>
<organism evidence="11 12">
    <name type="scientific">Rosa chinensis</name>
    <name type="common">China rose</name>
    <dbReference type="NCBI Taxonomy" id="74649"/>
    <lineage>
        <taxon>Eukaryota</taxon>
        <taxon>Viridiplantae</taxon>
        <taxon>Streptophyta</taxon>
        <taxon>Embryophyta</taxon>
        <taxon>Tracheophyta</taxon>
        <taxon>Spermatophyta</taxon>
        <taxon>Magnoliopsida</taxon>
        <taxon>eudicotyledons</taxon>
        <taxon>Gunneridae</taxon>
        <taxon>Pentapetalae</taxon>
        <taxon>rosids</taxon>
        <taxon>fabids</taxon>
        <taxon>Rosales</taxon>
        <taxon>Rosaceae</taxon>
        <taxon>Rosoideae</taxon>
        <taxon>Rosoideae incertae sedis</taxon>
        <taxon>Rosa</taxon>
    </lineage>
</organism>
<dbReference type="FunFam" id="3.30.200.20:FF:000146">
    <property type="entry name" value="receptor-like serine/threonine-protein kinase ALE2"/>
    <property type="match status" value="1"/>
</dbReference>
<evidence type="ECO:0000256" key="7">
    <source>
        <dbReference type="SAM" id="MobiDB-lite"/>
    </source>
</evidence>
<dbReference type="OrthoDB" id="1901798at2759"/>
<keyword evidence="2 11" id="KW-0808">Transferase</keyword>
<keyword evidence="4" id="KW-0418">Kinase</keyword>
<feature type="compositionally biased region" description="Polar residues" evidence="7">
    <location>
        <begin position="127"/>
        <end position="137"/>
    </location>
</feature>
<dbReference type="STRING" id="74649.A0A2P6RY20"/>
<dbReference type="InterPro" id="IPR011009">
    <property type="entry name" value="Kinase-like_dom_sf"/>
</dbReference>
<feature type="binding site" evidence="6">
    <location>
        <position position="499"/>
    </location>
    <ligand>
        <name>ATP</name>
        <dbReference type="ChEBI" id="CHEBI:30616"/>
    </ligand>
</feature>
<keyword evidence="8" id="KW-1133">Transmembrane helix</keyword>
<feature type="domain" description="Protein kinase" evidence="10">
    <location>
        <begin position="471"/>
        <end position="753"/>
    </location>
</feature>
<keyword evidence="1" id="KW-0723">Serine/threonine-protein kinase</keyword>
<dbReference type="Gene3D" id="1.10.510.10">
    <property type="entry name" value="Transferase(Phosphotransferase) domain 1"/>
    <property type="match status" value="1"/>
</dbReference>
<keyword evidence="5 6" id="KW-0067">ATP-binding</keyword>
<keyword evidence="3 6" id="KW-0547">Nucleotide-binding</keyword>
<keyword evidence="8" id="KW-0472">Membrane</keyword>
<evidence type="ECO:0000256" key="8">
    <source>
        <dbReference type="SAM" id="Phobius"/>
    </source>
</evidence>
<dbReference type="AlphaFoldDB" id="A0A2P6RY20"/>
<dbReference type="InterPro" id="IPR017441">
    <property type="entry name" value="Protein_kinase_ATP_BS"/>
</dbReference>
<feature type="compositionally biased region" description="Low complexity" evidence="7">
    <location>
        <begin position="138"/>
        <end position="152"/>
    </location>
</feature>
<dbReference type="GO" id="GO:0005524">
    <property type="term" value="F:ATP binding"/>
    <property type="evidence" value="ECO:0007669"/>
    <property type="project" value="UniProtKB-UniRule"/>
</dbReference>
<keyword evidence="8" id="KW-0812">Transmembrane</keyword>
<comment type="caution">
    <text evidence="11">The sequence shown here is derived from an EMBL/GenBank/DDBJ whole genome shotgun (WGS) entry which is preliminary data.</text>
</comment>
<keyword evidence="9" id="KW-0732">Signal</keyword>
<evidence type="ECO:0000256" key="4">
    <source>
        <dbReference type="ARBA" id="ARBA00022777"/>
    </source>
</evidence>
<evidence type="ECO:0000256" key="1">
    <source>
        <dbReference type="ARBA" id="ARBA00022527"/>
    </source>
</evidence>
<dbReference type="Pfam" id="PF07714">
    <property type="entry name" value="PK_Tyr_Ser-Thr"/>
    <property type="match status" value="1"/>
</dbReference>
<dbReference type="PROSITE" id="PS00108">
    <property type="entry name" value="PROTEIN_KINASE_ST"/>
    <property type="match status" value="1"/>
</dbReference>
<accession>A0A2P6RY20</accession>
<dbReference type="FunFam" id="1.10.510.10:FF:000051">
    <property type="entry name" value="Receptor-like serine/threonine-protein kinase ALE2"/>
    <property type="match status" value="1"/>
</dbReference>
<dbReference type="InterPro" id="IPR008271">
    <property type="entry name" value="Ser/Thr_kinase_AS"/>
</dbReference>
<dbReference type="SUPFAM" id="SSF56112">
    <property type="entry name" value="Protein kinase-like (PK-like)"/>
    <property type="match status" value="1"/>
</dbReference>
<evidence type="ECO:0000256" key="9">
    <source>
        <dbReference type="SAM" id="SignalP"/>
    </source>
</evidence>
<feature type="region of interest" description="Disordered" evidence="7">
    <location>
        <begin position="70"/>
        <end position="167"/>
    </location>
</feature>
<dbReference type="PROSITE" id="PS00107">
    <property type="entry name" value="PROTEIN_KINASE_ATP"/>
    <property type="match status" value="1"/>
</dbReference>
<feature type="compositionally biased region" description="Low complexity" evidence="7">
    <location>
        <begin position="76"/>
        <end position="88"/>
    </location>
</feature>
<evidence type="ECO:0000259" key="10">
    <source>
        <dbReference type="PROSITE" id="PS50011"/>
    </source>
</evidence>
<dbReference type="InterPro" id="IPR057597">
    <property type="entry name" value="ALE2_N"/>
</dbReference>
<sequence length="864" mass="94011">MGRQLNLLLMQMCLILGVLPFHGSADHAVSPNSPLSFGGKKHRNLVAPPPGKVSHHLLPAGHATAKAIHPHASVRPSSIALPPSMSSSGGPAKEWVHSPEHSPSSSRHKNHHANKKFHSSAPEPTYSIPSHTNSQQGPSVSPFRSLSPSSRSWTAPAPSPTTFEGHYNMPIFPRAISPIDSSLKRTKSPPPSPILALPPPPPNEDCSSITCTDPLTYTPPGSTCGCVQPIEVKLQLDVAIYTFFPSVSKLAEEIADSVALNHSQVRIMGADASSQQLEKTSVLVNLVPIGLTFDGTTAFQIYDKFWRRQVSINASLFGDYEVLNVHYPGLPPSPPSAPSAISTIDDGPYMGQDNNGRVIKPIPVNVPRKRNDGIKGSMLAVIVLSSFTAFLLCVGFVWLLLLKCRSHSHKPEHFPQALTSSPTKLTGDPRSVMFGSTHGSRSMSFSSGTLTYTGSAKTFTLHDMERATNNFDASRILGEGGFGLVYSATLDDGREVAVKVLKRDDHHGGREFLAEVEMLGRLHHRNLVKLIGICTEGHTRCLVYELVPNGSVESHLHGVDKETDPLDWDARIKIALGAARGLAYLHEDSNPRVIHRDFKASNILLEYDFTPKVSDFGLARAALEEGKRHISTHVMGTFGYLAPEYAMTGHLLVKSDVYSYGVVLLELLTGRKPVDLSQPSGQENLVAWARPLLTSREGLESIIDPALKSDMITWDSVTKVAAIASMCIQPEVSHRPFMGEVVQALKLVCNEFRETKELAGSTSCGQDDDDLCIHTDSGNLEVAESQLQMPVFGASHDTKIPSTSDLLSASVGFEVEGQEVGSFRRYSSSGPLRTGRRRQFWQRLRSLSRGSMSEHGSSLKLWPN</sequence>